<comment type="caution">
    <text evidence="7">The sequence shown here is derived from an EMBL/GenBank/DDBJ whole genome shotgun (WGS) entry which is preliminary data.</text>
</comment>
<dbReference type="AlphaFoldDB" id="A0A9W8G1H2"/>
<evidence type="ECO:0000256" key="6">
    <source>
        <dbReference type="SAM" id="SignalP"/>
    </source>
</evidence>
<dbReference type="GO" id="GO:0005509">
    <property type="term" value="F:calcium ion binding"/>
    <property type="evidence" value="ECO:0007669"/>
    <property type="project" value="InterPro"/>
</dbReference>
<dbReference type="InterPro" id="IPR012879">
    <property type="entry name" value="CCDC47"/>
</dbReference>
<evidence type="ECO:0008006" key="9">
    <source>
        <dbReference type="Google" id="ProtNLM"/>
    </source>
</evidence>
<dbReference type="GO" id="GO:0032469">
    <property type="term" value="P:endoplasmic reticulum calcium ion homeostasis"/>
    <property type="evidence" value="ECO:0007669"/>
    <property type="project" value="InterPro"/>
</dbReference>
<keyword evidence="6" id="KW-0732">Signal</keyword>
<accession>A0A9W8G1H2</accession>
<dbReference type="GO" id="GO:0005783">
    <property type="term" value="C:endoplasmic reticulum"/>
    <property type="evidence" value="ECO:0007669"/>
    <property type="project" value="InterPro"/>
</dbReference>
<dbReference type="GO" id="GO:0016020">
    <property type="term" value="C:membrane"/>
    <property type="evidence" value="ECO:0007669"/>
    <property type="project" value="UniProtKB-SubCell"/>
</dbReference>
<dbReference type="PANTHER" id="PTHR12883:SF0">
    <property type="entry name" value="PAT COMPLEX SUBUNIT CCDC47"/>
    <property type="match status" value="1"/>
</dbReference>
<evidence type="ECO:0000256" key="5">
    <source>
        <dbReference type="SAM" id="MobiDB-lite"/>
    </source>
</evidence>
<evidence type="ECO:0000256" key="4">
    <source>
        <dbReference type="ARBA" id="ARBA00023136"/>
    </source>
</evidence>
<dbReference type="Pfam" id="PF07946">
    <property type="entry name" value="CCDC47"/>
    <property type="match status" value="1"/>
</dbReference>
<evidence type="ECO:0000313" key="8">
    <source>
        <dbReference type="Proteomes" id="UP001151518"/>
    </source>
</evidence>
<sequence length="384" mass="42971">MLRIAKLSLVALSSIALLATKAVADELEHVAGEVPPQNTETKAPTGGPAGATTAAVAPVLSLGNYKTEALLIALAIGLVANYFHGSRKNLSLSKIWEKPISEVLHANFSLVGDGKQVFERDSAADMLFYASGRRHCKFAQGHMVLKARQDAIALLNDLAANNQERLEIEITLNDDEFSGFVFAAVPQKRSKAVGRDRYDISTLAKVVSSDKVAPKVVLFSENGDVTSQMLESGLSDILADERSLLEEIYVSDTPTEKPESHEFKREKKLTAVIRLPEPTDESIKKVREILEFVFYLVDYISETITLRPEAVRKLTKARDEAFKEFARVAEQEKQDALAKTLAEKRRIELEEVAKMAPEQRRKWEEKDRKKQLKKEQSKRVRRVR</sequence>
<feature type="compositionally biased region" description="Basic and acidic residues" evidence="5">
    <location>
        <begin position="356"/>
        <end position="378"/>
    </location>
</feature>
<evidence type="ECO:0000256" key="3">
    <source>
        <dbReference type="ARBA" id="ARBA00022989"/>
    </source>
</evidence>
<keyword evidence="2" id="KW-0812">Transmembrane</keyword>
<dbReference type="Proteomes" id="UP001151518">
    <property type="component" value="Unassembled WGS sequence"/>
</dbReference>
<comment type="subcellular location">
    <subcellularLocation>
        <location evidence="1">Membrane</location>
        <topology evidence="1">Single-pass membrane protein</topology>
    </subcellularLocation>
</comment>
<evidence type="ECO:0000256" key="2">
    <source>
        <dbReference type="ARBA" id="ARBA00022692"/>
    </source>
</evidence>
<evidence type="ECO:0000256" key="1">
    <source>
        <dbReference type="ARBA" id="ARBA00004167"/>
    </source>
</evidence>
<evidence type="ECO:0000313" key="7">
    <source>
        <dbReference type="EMBL" id="KAJ2675939.1"/>
    </source>
</evidence>
<dbReference type="OrthoDB" id="5552416at2759"/>
<proteinExistence type="predicted"/>
<dbReference type="EMBL" id="JANBTW010000044">
    <property type="protein sequence ID" value="KAJ2675939.1"/>
    <property type="molecule type" value="Genomic_DNA"/>
</dbReference>
<keyword evidence="4" id="KW-0472">Membrane</keyword>
<protein>
    <recommendedName>
        <fullName evidence="9">DUF1682-domain-containing protein</fullName>
    </recommendedName>
</protein>
<organism evidence="7 8">
    <name type="scientific">Coemansia spiralis</name>
    <dbReference type="NCBI Taxonomy" id="417178"/>
    <lineage>
        <taxon>Eukaryota</taxon>
        <taxon>Fungi</taxon>
        <taxon>Fungi incertae sedis</taxon>
        <taxon>Zoopagomycota</taxon>
        <taxon>Kickxellomycotina</taxon>
        <taxon>Kickxellomycetes</taxon>
        <taxon>Kickxellales</taxon>
        <taxon>Kickxellaceae</taxon>
        <taxon>Coemansia</taxon>
    </lineage>
</organism>
<name>A0A9W8G1H2_9FUNG</name>
<gene>
    <name evidence="7" type="ORF">GGI25_003776</name>
</gene>
<feature type="signal peptide" evidence="6">
    <location>
        <begin position="1"/>
        <end position="24"/>
    </location>
</feature>
<dbReference type="PANTHER" id="PTHR12883">
    <property type="entry name" value="ADIPOCYTE-SPECIFIC PROTEIN 4-RELATED"/>
    <property type="match status" value="1"/>
</dbReference>
<feature type="chain" id="PRO_5040794347" description="DUF1682-domain-containing protein" evidence="6">
    <location>
        <begin position="25"/>
        <end position="384"/>
    </location>
</feature>
<keyword evidence="3" id="KW-1133">Transmembrane helix</keyword>
<reference evidence="7" key="1">
    <citation type="submission" date="2022-07" db="EMBL/GenBank/DDBJ databases">
        <title>Phylogenomic reconstructions and comparative analyses of Kickxellomycotina fungi.</title>
        <authorList>
            <person name="Reynolds N.K."/>
            <person name="Stajich J.E."/>
            <person name="Barry K."/>
            <person name="Grigoriev I.V."/>
            <person name="Crous P."/>
            <person name="Smith M.E."/>
        </authorList>
    </citation>
    <scope>NUCLEOTIDE SEQUENCE</scope>
    <source>
        <strain evidence="7">NRRL 3115</strain>
    </source>
</reference>
<feature type="region of interest" description="Disordered" evidence="5">
    <location>
        <begin position="356"/>
        <end position="384"/>
    </location>
</feature>